<feature type="transmembrane region" description="Helical" evidence="3">
    <location>
        <begin position="92"/>
        <end position="114"/>
    </location>
</feature>
<reference evidence="6" key="1">
    <citation type="journal article" date="2019" name="Int. J. Syst. Evol. Microbiol.">
        <title>The Global Catalogue of Microorganisms (GCM) 10K type strain sequencing project: providing services to taxonomists for standard genome sequencing and annotation.</title>
        <authorList>
            <consortium name="The Broad Institute Genomics Platform"/>
            <consortium name="The Broad Institute Genome Sequencing Center for Infectious Disease"/>
            <person name="Wu L."/>
            <person name="Ma J."/>
        </authorList>
    </citation>
    <scope>NUCLEOTIDE SEQUENCE [LARGE SCALE GENOMIC DNA]</scope>
    <source>
        <strain evidence="6">JCM 12140</strain>
    </source>
</reference>
<dbReference type="Pfam" id="PF13490">
    <property type="entry name" value="zf-HC2"/>
    <property type="match status" value="1"/>
</dbReference>
<keyword evidence="3" id="KW-0812">Transmembrane</keyword>
<evidence type="ECO:0000256" key="1">
    <source>
        <dbReference type="ARBA" id="ARBA00023015"/>
    </source>
</evidence>
<sequence length="236" mass="25042">MSDDRYAEWDAAYVLGSLPPAERLDYERHLEHCDACRSAVAELAGLPGLLGRLPADAAVEIAEPDGRPVTGHESTLASVAHRVRRRRRRRRVHVSVSAGFAVVVAVVAGLGVGLRADAPGTEAAAPTVSTGASADRYALTGKSGFDVDLAVRNEAWGTRFDWGCSYGGRDWSADGSVMYDLVVVRTDGSAERIASWTASGREAHGLSATTDVPRADIASVEVRLRGETGTLARTDL</sequence>
<dbReference type="EMBL" id="BAAAJX010000005">
    <property type="protein sequence ID" value="GAA1493292.1"/>
    <property type="molecule type" value="Genomic_DNA"/>
</dbReference>
<evidence type="ECO:0000313" key="5">
    <source>
        <dbReference type="EMBL" id="GAA1493292.1"/>
    </source>
</evidence>
<dbReference type="Gene3D" id="1.10.10.1320">
    <property type="entry name" value="Anti-sigma factor, zinc-finger domain"/>
    <property type="match status" value="1"/>
</dbReference>
<organism evidence="5 6">
    <name type="scientific">Curtobacterium herbarum</name>
    <dbReference type="NCBI Taxonomy" id="150122"/>
    <lineage>
        <taxon>Bacteria</taxon>
        <taxon>Bacillati</taxon>
        <taxon>Actinomycetota</taxon>
        <taxon>Actinomycetes</taxon>
        <taxon>Micrococcales</taxon>
        <taxon>Microbacteriaceae</taxon>
        <taxon>Curtobacterium</taxon>
    </lineage>
</organism>
<gene>
    <name evidence="5" type="ORF">GCM10009627_16380</name>
</gene>
<protein>
    <submittedName>
        <fullName evidence="5">Zf-HC2 domain-containing protein</fullName>
    </submittedName>
</protein>
<keyword evidence="2" id="KW-0804">Transcription</keyword>
<dbReference type="Proteomes" id="UP001501742">
    <property type="component" value="Unassembled WGS sequence"/>
</dbReference>
<dbReference type="InterPro" id="IPR041916">
    <property type="entry name" value="Anti_sigma_zinc_sf"/>
</dbReference>
<evidence type="ECO:0000313" key="6">
    <source>
        <dbReference type="Proteomes" id="UP001501742"/>
    </source>
</evidence>
<dbReference type="InterPro" id="IPR027383">
    <property type="entry name" value="Znf_put"/>
</dbReference>
<dbReference type="RefSeq" id="WP_204610336.1">
    <property type="nucleotide sequence ID" value="NZ_BAAAJX010000005.1"/>
</dbReference>
<evidence type="ECO:0000256" key="3">
    <source>
        <dbReference type="SAM" id="Phobius"/>
    </source>
</evidence>
<accession>A0ABP4K7T9</accession>
<keyword evidence="3" id="KW-0472">Membrane</keyword>
<keyword evidence="6" id="KW-1185">Reference proteome</keyword>
<keyword evidence="3" id="KW-1133">Transmembrane helix</keyword>
<name>A0ABP4K7T9_9MICO</name>
<evidence type="ECO:0000259" key="4">
    <source>
        <dbReference type="Pfam" id="PF13490"/>
    </source>
</evidence>
<keyword evidence="1" id="KW-0805">Transcription regulation</keyword>
<comment type="caution">
    <text evidence="5">The sequence shown here is derived from an EMBL/GenBank/DDBJ whole genome shotgun (WGS) entry which is preliminary data.</text>
</comment>
<proteinExistence type="predicted"/>
<evidence type="ECO:0000256" key="2">
    <source>
        <dbReference type="ARBA" id="ARBA00023163"/>
    </source>
</evidence>
<feature type="domain" description="Putative zinc-finger" evidence="4">
    <location>
        <begin position="12"/>
        <end position="37"/>
    </location>
</feature>